<sequence>MTQDERREYLIQYLLKEEIPFGRQNIPTDKQGQENLLRSLMNVRPPRPISNDFLKIQDEYLTERNIERGITDVDTLAPVKSDSRLYIWQGDITTLKCDAIVNACNSQMLGCFSPMHACIDNFIHTYAGMELRLKMHEIMTKQGHEEETGKAKITSGYNLPTKYILHTVGPIIQWKVTKEDEDLLAGCYTECLKLAADTGVESIAFCCLSTGVFHFPQQRAAEIATNTVKQYLNKDSRIKKVIFNVFKDEDLKIYSGLL</sequence>
<evidence type="ECO:0000313" key="3">
    <source>
        <dbReference type="Proteomes" id="UP001197795"/>
    </source>
</evidence>
<feature type="domain" description="Macro" evidence="1">
    <location>
        <begin position="72"/>
        <end position="258"/>
    </location>
</feature>
<dbReference type="PANTHER" id="PTHR11106">
    <property type="entry name" value="GANGLIOSIDE INDUCED DIFFERENTIATION ASSOCIATED PROTEIN 2-RELATED"/>
    <property type="match status" value="1"/>
</dbReference>
<dbReference type="InterPro" id="IPR002589">
    <property type="entry name" value="Macro_dom"/>
</dbReference>
<evidence type="ECO:0000313" key="2">
    <source>
        <dbReference type="EMBL" id="MCC2119206.1"/>
    </source>
</evidence>
<dbReference type="AlphaFoldDB" id="A0AAE3D879"/>
<dbReference type="InterPro" id="IPR043472">
    <property type="entry name" value="Macro_dom-like"/>
</dbReference>
<comment type="caution">
    <text evidence="2">The sequence shown here is derived from an EMBL/GenBank/DDBJ whole genome shotgun (WGS) entry which is preliminary data.</text>
</comment>
<organism evidence="2 3">
    <name type="scientific">Waltera acetigignens</name>
    <dbReference type="NCBI Taxonomy" id="2981769"/>
    <lineage>
        <taxon>Bacteria</taxon>
        <taxon>Bacillati</taxon>
        <taxon>Bacillota</taxon>
        <taxon>Clostridia</taxon>
        <taxon>Lachnospirales</taxon>
        <taxon>Lachnospiraceae</taxon>
        <taxon>Waltera</taxon>
    </lineage>
</organism>
<dbReference type="PROSITE" id="PS51154">
    <property type="entry name" value="MACRO"/>
    <property type="match status" value="1"/>
</dbReference>
<dbReference type="Gene3D" id="3.40.220.10">
    <property type="entry name" value="Leucine Aminopeptidase, subunit E, domain 1"/>
    <property type="match status" value="1"/>
</dbReference>
<dbReference type="EMBL" id="JAJEPV010000011">
    <property type="protein sequence ID" value="MCC2119206.1"/>
    <property type="molecule type" value="Genomic_DNA"/>
</dbReference>
<keyword evidence="3" id="KW-1185">Reference proteome</keyword>
<dbReference type="CDD" id="cd02908">
    <property type="entry name" value="Macro_OAADPr_deacetylase"/>
    <property type="match status" value="1"/>
</dbReference>
<protein>
    <submittedName>
        <fullName evidence="2">Protein-ADP-ribose hydrolase</fullName>
    </submittedName>
</protein>
<dbReference type="NCBIfam" id="NF003163">
    <property type="entry name" value="PRK04143.1"/>
    <property type="match status" value="1"/>
</dbReference>
<reference evidence="2 3" key="1">
    <citation type="submission" date="2021-10" db="EMBL/GenBank/DDBJ databases">
        <title>Anaerobic single-cell dispensing facilitates the cultivation of human gut bacteria.</title>
        <authorList>
            <person name="Afrizal A."/>
        </authorList>
    </citation>
    <scope>NUCLEOTIDE SEQUENCE [LARGE SCALE GENOMIC DNA]</scope>
    <source>
        <strain evidence="2 3">CLA-AA-H273</strain>
    </source>
</reference>
<keyword evidence="2" id="KW-0378">Hydrolase</keyword>
<dbReference type="RefSeq" id="WP_118504352.1">
    <property type="nucleotide sequence ID" value="NZ_JAJEPV010000011.1"/>
</dbReference>
<dbReference type="Pfam" id="PF01661">
    <property type="entry name" value="Macro"/>
    <property type="match status" value="1"/>
</dbReference>
<dbReference type="Proteomes" id="UP001197795">
    <property type="component" value="Unassembled WGS sequence"/>
</dbReference>
<dbReference type="SUPFAM" id="SSF52949">
    <property type="entry name" value="Macro domain-like"/>
    <property type="match status" value="1"/>
</dbReference>
<dbReference type="GO" id="GO:0016787">
    <property type="term" value="F:hydrolase activity"/>
    <property type="evidence" value="ECO:0007669"/>
    <property type="project" value="UniProtKB-KW"/>
</dbReference>
<accession>A0AAE3D879</accession>
<gene>
    <name evidence="2" type="ORF">LKD75_06285</name>
</gene>
<name>A0AAE3D879_9FIRM</name>
<proteinExistence type="predicted"/>
<evidence type="ECO:0000259" key="1">
    <source>
        <dbReference type="PROSITE" id="PS51154"/>
    </source>
</evidence>
<dbReference type="SMART" id="SM00506">
    <property type="entry name" value="A1pp"/>
    <property type="match status" value="1"/>
</dbReference>
<dbReference type="PANTHER" id="PTHR11106:SF27">
    <property type="entry name" value="MACRO DOMAIN-CONTAINING PROTEIN"/>
    <property type="match status" value="1"/>
</dbReference>